<feature type="compositionally biased region" description="Polar residues" evidence="1">
    <location>
        <begin position="254"/>
        <end position="263"/>
    </location>
</feature>
<comment type="caution">
    <text evidence="2">The sequence shown here is derived from an EMBL/GenBank/DDBJ whole genome shotgun (WGS) entry which is preliminary data.</text>
</comment>
<evidence type="ECO:0000256" key="1">
    <source>
        <dbReference type="SAM" id="MobiDB-lite"/>
    </source>
</evidence>
<dbReference type="Gene3D" id="3.10.450.50">
    <property type="match status" value="1"/>
</dbReference>
<accession>A0ABR4MWB6</accession>
<feature type="compositionally biased region" description="Polar residues" evidence="1">
    <location>
        <begin position="214"/>
        <end position="223"/>
    </location>
</feature>
<evidence type="ECO:0000313" key="2">
    <source>
        <dbReference type="EMBL" id="KAL2911565.1"/>
    </source>
</evidence>
<evidence type="ECO:0000313" key="3">
    <source>
        <dbReference type="Proteomes" id="UP001527925"/>
    </source>
</evidence>
<dbReference type="SUPFAM" id="SSF54427">
    <property type="entry name" value="NTF2-like"/>
    <property type="match status" value="1"/>
</dbReference>
<dbReference type="EMBL" id="JADGIZ020000100">
    <property type="protein sequence ID" value="KAL2911565.1"/>
    <property type="molecule type" value="Genomic_DNA"/>
</dbReference>
<protein>
    <recommendedName>
        <fullName evidence="4">BRCT domain-containing protein</fullName>
    </recommendedName>
</protein>
<proteinExistence type="predicted"/>
<sequence>MLSVLDAHKATLAQPSSRLPQQVAEHFAEDATLLYVPTAAGAQGRRAIEQFIKQAGAQSHMIEEEKSVVEEVVVTLTHSDSIEWLLPGVRATKKRVVVPMRVYWDQASVLRQLAVLPRSLYCKANASEVQLPVLDAAIAAPLHGVRFEPNGTGRRTYGDTNRSQFSFGDDSTPVSPTLSQASSAAAKQLRQQPSSEAFDEQPLPRPLHTGRRMNPNSNHSQFSFGGADAADGAGDQAGGVRPLRPSPFDAPLSAVSSTSSMSFDEQPLPAARSGRRDPNALSEAPAHRPSSRVLRAPGGGSSISFG</sequence>
<gene>
    <name evidence="2" type="ORF">HK105_208964</name>
</gene>
<reference evidence="2 3" key="1">
    <citation type="submission" date="2023-09" db="EMBL/GenBank/DDBJ databases">
        <title>Pangenome analysis of Batrachochytrium dendrobatidis and related Chytrids.</title>
        <authorList>
            <person name="Yacoub M.N."/>
            <person name="Stajich J.E."/>
            <person name="James T.Y."/>
        </authorList>
    </citation>
    <scope>NUCLEOTIDE SEQUENCE [LARGE SCALE GENOMIC DNA]</scope>
    <source>
        <strain evidence="2 3">JEL0888</strain>
    </source>
</reference>
<dbReference type="Proteomes" id="UP001527925">
    <property type="component" value="Unassembled WGS sequence"/>
</dbReference>
<feature type="compositionally biased region" description="Gly residues" evidence="1">
    <location>
        <begin position="297"/>
        <end position="306"/>
    </location>
</feature>
<organism evidence="2 3">
    <name type="scientific">Polyrhizophydium stewartii</name>
    <dbReference type="NCBI Taxonomy" id="2732419"/>
    <lineage>
        <taxon>Eukaryota</taxon>
        <taxon>Fungi</taxon>
        <taxon>Fungi incertae sedis</taxon>
        <taxon>Chytridiomycota</taxon>
        <taxon>Chytridiomycota incertae sedis</taxon>
        <taxon>Chytridiomycetes</taxon>
        <taxon>Rhizophydiales</taxon>
        <taxon>Rhizophydiales incertae sedis</taxon>
        <taxon>Polyrhizophydium</taxon>
    </lineage>
</organism>
<feature type="region of interest" description="Disordered" evidence="1">
    <location>
        <begin position="148"/>
        <end position="306"/>
    </location>
</feature>
<feature type="compositionally biased region" description="Low complexity" evidence="1">
    <location>
        <begin position="225"/>
        <end position="234"/>
    </location>
</feature>
<name>A0ABR4MWB6_9FUNG</name>
<evidence type="ECO:0008006" key="4">
    <source>
        <dbReference type="Google" id="ProtNLM"/>
    </source>
</evidence>
<feature type="compositionally biased region" description="Low complexity" evidence="1">
    <location>
        <begin position="179"/>
        <end position="192"/>
    </location>
</feature>
<dbReference type="InterPro" id="IPR032710">
    <property type="entry name" value="NTF2-like_dom_sf"/>
</dbReference>
<keyword evidence="3" id="KW-1185">Reference proteome</keyword>